<feature type="domain" description="F-box" evidence="1">
    <location>
        <begin position="225"/>
        <end position="271"/>
    </location>
</feature>
<dbReference type="OrthoDB" id="5273847at2759"/>
<gene>
    <name evidence="2" type="ORF">HYQ45_016505</name>
</gene>
<dbReference type="Pfam" id="PF24539">
    <property type="entry name" value="DUF7600"/>
    <property type="match status" value="1"/>
</dbReference>
<dbReference type="InterPro" id="IPR056021">
    <property type="entry name" value="DUF7600"/>
</dbReference>
<name>A0A8I3AGD1_VERLO</name>
<accession>A0A8I3AGD1</accession>
<dbReference type="AlphaFoldDB" id="A0A8I3AGD1"/>
<reference evidence="2" key="1">
    <citation type="journal article" date="2021" name="Mol. Plant Pathol.">
        <title>A 20-kb lineage-specific genomic region tames virulence in pathogenic amphidiploid Verticillium longisporum.</title>
        <authorList>
            <person name="Harting R."/>
            <person name="Starke J."/>
            <person name="Kusch H."/>
            <person name="Poggeler S."/>
            <person name="Maurus I."/>
            <person name="Schluter R."/>
            <person name="Landesfeind M."/>
            <person name="Bulla I."/>
            <person name="Nowrousian M."/>
            <person name="de Jonge R."/>
            <person name="Stahlhut G."/>
            <person name="Hoff K.J."/>
            <person name="Asshauer K.P."/>
            <person name="Thurmer A."/>
            <person name="Stanke M."/>
            <person name="Daniel R."/>
            <person name="Morgenstern B."/>
            <person name="Thomma B.P.H.J."/>
            <person name="Kronstad J.W."/>
            <person name="Braus-Stromeyer S.A."/>
            <person name="Braus G.H."/>
        </authorList>
    </citation>
    <scope>NUCLEOTIDE SEQUENCE</scope>
    <source>
        <strain evidence="2">Vl32</strain>
    </source>
</reference>
<organism evidence="2 3">
    <name type="scientific">Verticillium longisporum</name>
    <name type="common">Verticillium dahliae var. longisporum</name>
    <dbReference type="NCBI Taxonomy" id="100787"/>
    <lineage>
        <taxon>Eukaryota</taxon>
        <taxon>Fungi</taxon>
        <taxon>Dikarya</taxon>
        <taxon>Ascomycota</taxon>
        <taxon>Pezizomycotina</taxon>
        <taxon>Sordariomycetes</taxon>
        <taxon>Hypocreomycetidae</taxon>
        <taxon>Glomerellales</taxon>
        <taxon>Plectosphaerellaceae</taxon>
        <taxon>Verticillium</taxon>
    </lineage>
</organism>
<dbReference type="EMBL" id="JAEMWZ010000493">
    <property type="protein sequence ID" value="KAG7114755.1"/>
    <property type="molecule type" value="Genomic_DNA"/>
</dbReference>
<dbReference type="PROSITE" id="PS50181">
    <property type="entry name" value="FBOX"/>
    <property type="match status" value="1"/>
</dbReference>
<dbReference type="Proteomes" id="UP000689129">
    <property type="component" value="Unassembled WGS sequence"/>
</dbReference>
<dbReference type="InterPro" id="IPR001810">
    <property type="entry name" value="F-box_dom"/>
</dbReference>
<evidence type="ECO:0000313" key="2">
    <source>
        <dbReference type="EMBL" id="KAG7114755.1"/>
    </source>
</evidence>
<evidence type="ECO:0000313" key="3">
    <source>
        <dbReference type="Proteomes" id="UP000689129"/>
    </source>
</evidence>
<comment type="caution">
    <text evidence="2">The sequence shown here is derived from an EMBL/GenBank/DDBJ whole genome shotgun (WGS) entry which is preliminary data.</text>
</comment>
<protein>
    <recommendedName>
        <fullName evidence="1">F-box domain-containing protein</fullName>
    </recommendedName>
</protein>
<evidence type="ECO:0000259" key="1">
    <source>
        <dbReference type="PROSITE" id="PS50181"/>
    </source>
</evidence>
<proteinExistence type="predicted"/>
<sequence length="598" mass="65906">MPITSACCSLCGGAVIDSGAQPSWMARFVALYALNDRAKTTAYVSGPGRREQFTDKITASSAAGIPIEPDSVDPDDGSFRISLMRTAFDMENIPGAPPSWGFPFHASCWEILSHACPQADSSWVQTLFHLCRSLPVSSGLLDWRHDYHGSDLQDDETELLPSTEAEHPGEPLINRRDPLAIPRMTLVFGSGISNGSDESTAVLADIPTASNESVVRSNKTTTRHMDTFAKLPAEILGLIITALPSSDVISLRQASRTVASINLPDAFWKSRFLPGREFDHVFEARQHFSSQTHRGRWRSIYRSMQRIENTPSMENRKRIWKISTSLRRVLEGMQGKDCRGTAWIGDHDDIPKRRLVFESGTSSCAAVIDTIQGGFDAFKLVTLSVSADLSVPLPDPDSRLDFRDRAIWYPNIPNPDLTMLGTSGKLYGRALYDEAVARFLAFGNTDDDHARNPTQVTVRMKDNGPGCFTDFREIIISFDPVARQTPVRLGLRGETAPQEESLVIDGPGGERITALDSVYEFSQLLGFTIRTSFGRAADFPAGFRDDISPRASVARSVHCPAKERIVGFWATTDTEKIFDLGLISAQSVVSDEGHDKEC</sequence>